<evidence type="ECO:0000313" key="1">
    <source>
        <dbReference type="EMBL" id="AWH84702.1"/>
    </source>
</evidence>
<keyword evidence="2" id="KW-1185">Reference proteome</keyword>
<dbReference type="EMBL" id="CP029186">
    <property type="protein sequence ID" value="AWH84702.1"/>
    <property type="molecule type" value="Genomic_DNA"/>
</dbReference>
<protein>
    <submittedName>
        <fullName evidence="1">Uncharacterized protein</fullName>
    </submittedName>
</protein>
<name>A0A2S1QWA5_9FLAO</name>
<dbReference type="Proteomes" id="UP000244929">
    <property type="component" value="Chromosome"/>
</dbReference>
<dbReference type="KEGG" id="falb:HYN59_06015"/>
<gene>
    <name evidence="1" type="ORF">HYN59_06015</name>
</gene>
<evidence type="ECO:0000313" key="2">
    <source>
        <dbReference type="Proteomes" id="UP000244929"/>
    </source>
</evidence>
<proteinExistence type="predicted"/>
<sequence>MKKGRKYVLGVPAPLLFAVRLCFANSAFNLGSALSASCPAFGGRQAQQDIASILHAVVNIVFYVI</sequence>
<dbReference type="RefSeq" id="WP_108777408.1">
    <property type="nucleotide sequence ID" value="NZ_CP029186.1"/>
</dbReference>
<reference evidence="1 2" key="1">
    <citation type="submission" date="2018-04" db="EMBL/GenBank/DDBJ databases">
        <title>Genome sequencing of Flavobacterium sp. HYN0059.</title>
        <authorList>
            <person name="Yi H."/>
            <person name="Baek C."/>
        </authorList>
    </citation>
    <scope>NUCLEOTIDE SEQUENCE [LARGE SCALE GENOMIC DNA]</scope>
    <source>
        <strain evidence="1 2">HYN0059</strain>
    </source>
</reference>
<accession>A0A2S1QWA5</accession>
<organism evidence="1 2">
    <name type="scientific">Flavobacterium album</name>
    <dbReference type="NCBI Taxonomy" id="2175091"/>
    <lineage>
        <taxon>Bacteria</taxon>
        <taxon>Pseudomonadati</taxon>
        <taxon>Bacteroidota</taxon>
        <taxon>Flavobacteriia</taxon>
        <taxon>Flavobacteriales</taxon>
        <taxon>Flavobacteriaceae</taxon>
        <taxon>Flavobacterium</taxon>
    </lineage>
</organism>
<dbReference type="AlphaFoldDB" id="A0A2S1QWA5"/>